<evidence type="ECO:0000256" key="1">
    <source>
        <dbReference type="SAM" id="MobiDB-lite"/>
    </source>
</evidence>
<evidence type="ECO:0000313" key="4">
    <source>
        <dbReference type="Proteomes" id="UP001215598"/>
    </source>
</evidence>
<proteinExistence type="predicted"/>
<feature type="region of interest" description="Disordered" evidence="1">
    <location>
        <begin position="1"/>
        <end position="32"/>
    </location>
</feature>
<name>A0AAD7NPB6_9AGAR</name>
<evidence type="ECO:0000313" key="3">
    <source>
        <dbReference type="EMBL" id="KAJ7770064.1"/>
    </source>
</evidence>
<feature type="compositionally biased region" description="Polar residues" evidence="1">
    <location>
        <begin position="128"/>
        <end position="138"/>
    </location>
</feature>
<comment type="caution">
    <text evidence="3">The sequence shown here is derived from an EMBL/GenBank/DDBJ whole genome shotgun (WGS) entry which is preliminary data.</text>
</comment>
<dbReference type="AlphaFoldDB" id="A0AAD7NPB6"/>
<keyword evidence="2" id="KW-0472">Membrane</keyword>
<sequence length="312" mass="34910">MDEWKGMIKGNVRDRARSRRQRVALGRRGAAKSPHNYAGDAWRYRARVNIVRGKIEVIARKRKEQCELGRPLVYASTQRVADNDGGRRGVYSAYETPVTTARVPLAAGSESQRDRRHLRAPDREVQYAEQSVGNSKGKAQSPDRTPAQRIGRVKDRWVDIRASTGKRGTAMHDLRVRPAKRHPSHVEKCSLRGASRPETCKRERQIPRPTTEKKKGKKGQAKNRHSPTKQLPTSTAVGGPGRREQRRRQERTGGGAVVFEDRPRVVVLVVLRLGFWHAFVRSVAMFVLCALVLRLMRVGVAGGGDRGRGGVG</sequence>
<feature type="compositionally biased region" description="Basic residues" evidence="1">
    <location>
        <begin position="214"/>
        <end position="227"/>
    </location>
</feature>
<feature type="region of interest" description="Disordered" evidence="1">
    <location>
        <begin position="177"/>
        <end position="254"/>
    </location>
</feature>
<feature type="compositionally biased region" description="Basic and acidic residues" evidence="1">
    <location>
        <begin position="198"/>
        <end position="213"/>
    </location>
</feature>
<gene>
    <name evidence="3" type="ORF">B0H16DRAFT_1452426</name>
</gene>
<feature type="region of interest" description="Disordered" evidence="1">
    <location>
        <begin position="105"/>
        <end position="155"/>
    </location>
</feature>
<keyword evidence="2" id="KW-1133">Transmembrane helix</keyword>
<feature type="compositionally biased region" description="Basic and acidic residues" evidence="1">
    <location>
        <begin position="1"/>
        <end position="15"/>
    </location>
</feature>
<keyword evidence="4" id="KW-1185">Reference proteome</keyword>
<accession>A0AAD7NPB6</accession>
<keyword evidence="2" id="KW-0812">Transmembrane</keyword>
<feature type="transmembrane region" description="Helical" evidence="2">
    <location>
        <begin position="273"/>
        <end position="293"/>
    </location>
</feature>
<dbReference type="EMBL" id="JARKIB010000017">
    <property type="protein sequence ID" value="KAJ7770064.1"/>
    <property type="molecule type" value="Genomic_DNA"/>
</dbReference>
<reference evidence="3" key="1">
    <citation type="submission" date="2023-03" db="EMBL/GenBank/DDBJ databases">
        <title>Massive genome expansion in bonnet fungi (Mycena s.s.) driven by repeated elements and novel gene families across ecological guilds.</title>
        <authorList>
            <consortium name="Lawrence Berkeley National Laboratory"/>
            <person name="Harder C.B."/>
            <person name="Miyauchi S."/>
            <person name="Viragh M."/>
            <person name="Kuo A."/>
            <person name="Thoen E."/>
            <person name="Andreopoulos B."/>
            <person name="Lu D."/>
            <person name="Skrede I."/>
            <person name="Drula E."/>
            <person name="Henrissat B."/>
            <person name="Morin E."/>
            <person name="Kohler A."/>
            <person name="Barry K."/>
            <person name="LaButti K."/>
            <person name="Morin E."/>
            <person name="Salamov A."/>
            <person name="Lipzen A."/>
            <person name="Mereny Z."/>
            <person name="Hegedus B."/>
            <person name="Baldrian P."/>
            <person name="Stursova M."/>
            <person name="Weitz H."/>
            <person name="Taylor A."/>
            <person name="Grigoriev I.V."/>
            <person name="Nagy L.G."/>
            <person name="Martin F."/>
            <person name="Kauserud H."/>
        </authorList>
    </citation>
    <scope>NUCLEOTIDE SEQUENCE</scope>
    <source>
        <strain evidence="3">CBHHK182m</strain>
    </source>
</reference>
<evidence type="ECO:0000256" key="2">
    <source>
        <dbReference type="SAM" id="Phobius"/>
    </source>
</evidence>
<protein>
    <submittedName>
        <fullName evidence="3">Uncharacterized protein</fullName>
    </submittedName>
</protein>
<dbReference type="Proteomes" id="UP001215598">
    <property type="component" value="Unassembled WGS sequence"/>
</dbReference>
<organism evidence="3 4">
    <name type="scientific">Mycena metata</name>
    <dbReference type="NCBI Taxonomy" id="1033252"/>
    <lineage>
        <taxon>Eukaryota</taxon>
        <taxon>Fungi</taxon>
        <taxon>Dikarya</taxon>
        <taxon>Basidiomycota</taxon>
        <taxon>Agaricomycotina</taxon>
        <taxon>Agaricomycetes</taxon>
        <taxon>Agaricomycetidae</taxon>
        <taxon>Agaricales</taxon>
        <taxon>Marasmiineae</taxon>
        <taxon>Mycenaceae</taxon>
        <taxon>Mycena</taxon>
    </lineage>
</organism>